<keyword evidence="3" id="KW-0560">Oxidoreductase</keyword>
<feature type="region of interest" description="Disordered" evidence="4">
    <location>
        <begin position="686"/>
        <end position="726"/>
    </location>
</feature>
<evidence type="ECO:0000256" key="4">
    <source>
        <dbReference type="SAM" id="MobiDB-lite"/>
    </source>
</evidence>
<dbReference type="Gene3D" id="3.90.770.10">
    <property type="entry name" value="3-hydroxy-3-methylglutaryl-coenzyme A Reductase, Chain A, domain 2"/>
    <property type="match status" value="3"/>
</dbReference>
<feature type="compositionally biased region" description="Basic and acidic residues" evidence="4">
    <location>
        <begin position="323"/>
        <end position="333"/>
    </location>
</feature>
<feature type="region of interest" description="Disordered" evidence="4">
    <location>
        <begin position="892"/>
        <end position="918"/>
    </location>
</feature>
<dbReference type="SUPFAM" id="SSF55035">
    <property type="entry name" value="NAD-binding domain of HMG-CoA reductase"/>
    <property type="match status" value="1"/>
</dbReference>
<evidence type="ECO:0000313" key="6">
    <source>
        <dbReference type="Proteomes" id="UP000707451"/>
    </source>
</evidence>
<dbReference type="PANTHER" id="PTHR10572:SF24">
    <property type="entry name" value="3-HYDROXY-3-METHYLGLUTARYL-COENZYME A REDUCTASE"/>
    <property type="match status" value="1"/>
</dbReference>
<evidence type="ECO:0000256" key="3">
    <source>
        <dbReference type="ARBA" id="ARBA00023002"/>
    </source>
</evidence>
<dbReference type="PANTHER" id="PTHR10572">
    <property type="entry name" value="3-HYDROXY-3-METHYLGLUTARYL-COENZYME A REDUCTASE"/>
    <property type="match status" value="1"/>
</dbReference>
<comment type="similarity">
    <text evidence="1">Belongs to the HMG-CoA reductase family.</text>
</comment>
<dbReference type="SUPFAM" id="SSF56542">
    <property type="entry name" value="Substrate-binding domain of HMG-CoA reductase"/>
    <property type="match status" value="2"/>
</dbReference>
<organism evidence="5 6">
    <name type="scientific">Linnemannia hyalina</name>
    <dbReference type="NCBI Taxonomy" id="64524"/>
    <lineage>
        <taxon>Eukaryota</taxon>
        <taxon>Fungi</taxon>
        <taxon>Fungi incertae sedis</taxon>
        <taxon>Mucoromycota</taxon>
        <taxon>Mortierellomycotina</taxon>
        <taxon>Mortierellomycetes</taxon>
        <taxon>Mortierellales</taxon>
        <taxon>Mortierellaceae</taxon>
        <taxon>Linnemannia</taxon>
    </lineage>
</organism>
<keyword evidence="6" id="KW-1185">Reference proteome</keyword>
<feature type="compositionally biased region" description="Low complexity" evidence="4">
    <location>
        <begin position="697"/>
        <end position="709"/>
    </location>
</feature>
<dbReference type="InterPro" id="IPR002202">
    <property type="entry name" value="HMG_CoA_Rdtase"/>
</dbReference>
<evidence type="ECO:0000256" key="2">
    <source>
        <dbReference type="ARBA" id="ARBA00012999"/>
    </source>
</evidence>
<feature type="compositionally biased region" description="Basic and acidic residues" evidence="4">
    <location>
        <begin position="278"/>
        <end position="287"/>
    </location>
</feature>
<dbReference type="InterPro" id="IPR023076">
    <property type="entry name" value="HMG_CoA_Rdtase_CS"/>
</dbReference>
<dbReference type="InterPro" id="IPR023074">
    <property type="entry name" value="HMG_CoA_Rdtase_cat_sf"/>
</dbReference>
<dbReference type="InterPro" id="IPR009029">
    <property type="entry name" value="HMG_CoA_Rdtase_sub-bd_dom_sf"/>
</dbReference>
<dbReference type="Gene3D" id="1.10.8.660">
    <property type="match status" value="1"/>
</dbReference>
<proteinExistence type="inferred from homology"/>
<feature type="compositionally biased region" description="Low complexity" evidence="4">
    <location>
        <begin position="892"/>
        <end position="912"/>
    </location>
</feature>
<dbReference type="PROSITE" id="PS50065">
    <property type="entry name" value="HMG_COA_REDUCTASE_4"/>
    <property type="match status" value="1"/>
</dbReference>
<dbReference type="EC" id="1.1.1.34" evidence="2"/>
<feature type="region of interest" description="Disordered" evidence="4">
    <location>
        <begin position="278"/>
        <end position="333"/>
    </location>
</feature>
<dbReference type="PROSITE" id="PS01192">
    <property type="entry name" value="HMG_COA_REDUCTASE_3"/>
    <property type="match status" value="1"/>
</dbReference>
<accession>A0A9P7Y022</accession>
<dbReference type="AlphaFoldDB" id="A0A9P7Y022"/>
<evidence type="ECO:0000256" key="1">
    <source>
        <dbReference type="ARBA" id="ARBA00007661"/>
    </source>
</evidence>
<dbReference type="InterPro" id="IPR009023">
    <property type="entry name" value="HMG_CoA_Rdtase_NAD(P)-bd_sf"/>
</dbReference>
<protein>
    <recommendedName>
        <fullName evidence="2">hydroxymethylglutaryl-CoA reductase (NADPH)</fullName>
        <ecNumber evidence="2">1.1.1.34</ecNumber>
    </recommendedName>
</protein>
<dbReference type="GO" id="GO:0004420">
    <property type="term" value="F:hydroxymethylglutaryl-CoA reductase (NADPH) activity"/>
    <property type="evidence" value="ECO:0007669"/>
    <property type="project" value="UniProtKB-EC"/>
</dbReference>
<comment type="caution">
    <text evidence="5">The sequence shown here is derived from an EMBL/GenBank/DDBJ whole genome shotgun (WGS) entry which is preliminary data.</text>
</comment>
<name>A0A9P7Y022_9FUNG</name>
<feature type="region of interest" description="Disordered" evidence="4">
    <location>
        <begin position="144"/>
        <end position="168"/>
    </location>
</feature>
<reference evidence="5" key="1">
    <citation type="submission" date="2021-06" db="EMBL/GenBank/DDBJ databases">
        <title>Genome Sequence of Mortierella hyaline Strain SCG-10, a Cold-Adapted, Nitrate-Reducing Fungus Isolated from Soil in Minnesota, USA.</title>
        <authorList>
            <person name="Aldossari N."/>
        </authorList>
    </citation>
    <scope>NUCLEOTIDE SEQUENCE</scope>
    <source>
        <strain evidence="5">SCG-10</strain>
    </source>
</reference>
<feature type="compositionally biased region" description="Polar residues" evidence="4">
    <location>
        <begin position="79"/>
        <end position="100"/>
    </location>
</feature>
<feature type="region of interest" description="Disordered" evidence="4">
    <location>
        <begin position="76"/>
        <end position="100"/>
    </location>
</feature>
<dbReference type="Pfam" id="PF00368">
    <property type="entry name" value="HMG-CoA_red"/>
    <property type="match status" value="1"/>
</dbReference>
<dbReference type="GO" id="GO:0015936">
    <property type="term" value="P:coenzyme A metabolic process"/>
    <property type="evidence" value="ECO:0007669"/>
    <property type="project" value="InterPro"/>
</dbReference>
<gene>
    <name evidence="5" type="ORF">KI688_010243</name>
</gene>
<dbReference type="EMBL" id="JAHRHY010000005">
    <property type="protein sequence ID" value="KAG9069343.1"/>
    <property type="molecule type" value="Genomic_DNA"/>
</dbReference>
<sequence length="918" mass="98197">MPIHLPHRPAMEPALLPTDARKASLAHRPPTPISATTPSVATAVLATTTTTTPTASTTPLVSASASAPAPAATASVLARTSTGRSGAATSPSISINTHATTTSSSQEAIRTHTYWSGFYKKTIKERRTQLGLAFPHLTRPSSLDSFASTQTSAKTSGQSTPNFGPTRSLTMTSIVVPTTTLAPSSSSSGVSSLLASTVPLVAPQPISMVRSTSSIHHHHHHHSHLSNNNTAVALNVSPSDLASNVSTPDSSASRDVSSLLNYTDDGQIALHRANGHRLEHDQQEQDHIMGSSSQAQEDEDQDSERRALALELAQGQEDEAMTEEERRDQLEKDRKATVISNLAEQRKMIGSPNGHLLEGDLSLDARLDAIIATEQDGTPFPVYGLDEQIANNMIENCIGTLGLPMGLAFNFTINGNPVVIPMAIEEPSVIAAVSSAAKTISTYQGFQATAPERNMIIAQVQLLDIKDTDMDRVMAKMQEQETAIQEEANEYCTNMVMRGGGVQRVSFHRVRRHVSRESFKGQDLLVKYGVITPQNVPSRTQFGLSSQGRCSEWLVVHLHIDVGHAMGANCANTVAEGIAPFLAKMSGGRTGVRILSNLNVDRIAKSTFRLPFSYMGYKSLPGKDVAVRLLEAYEWADLDPYRAATHNKGIMNGIDAVALATGQDWRAIEAGAHAWASGAGSYSDRSSEHSRLNAKESGQCGSEQQQQNGSKRKFGQDTPGDCGAKISRGDAYKPLTRYWIEEDEGRLAQGFKGQDALVFCGELEMPIMVGTKGGVLSTNPVHAFTLGVMRYPDSKQLAMAMVTVGLAQNFAALRALVTEGIQRGHMALHARNIAISAGTPPASVDEVTAHMIDTGRIRLGAARSYIEKRGLGLYSAGMSANSSNISVASSSVHLHNNNNNNNNNNNSSNSINGGPGRP</sequence>
<dbReference type="Proteomes" id="UP000707451">
    <property type="component" value="Unassembled WGS sequence"/>
</dbReference>
<dbReference type="OrthoDB" id="310654at2759"/>
<evidence type="ECO:0000313" key="5">
    <source>
        <dbReference type="EMBL" id="KAG9069343.1"/>
    </source>
</evidence>